<evidence type="ECO:0000256" key="8">
    <source>
        <dbReference type="ARBA" id="ARBA00023235"/>
    </source>
</evidence>
<dbReference type="SUPFAM" id="SSF51351">
    <property type="entry name" value="Triosephosphate isomerase (TIM)"/>
    <property type="match status" value="1"/>
</dbReference>
<keyword evidence="7 9" id="KW-0324">Glycolysis</keyword>
<evidence type="ECO:0000256" key="5">
    <source>
        <dbReference type="ARBA" id="ARBA00022432"/>
    </source>
</evidence>
<evidence type="ECO:0000313" key="12">
    <source>
        <dbReference type="Proteomes" id="UP000318681"/>
    </source>
</evidence>
<evidence type="ECO:0000256" key="1">
    <source>
        <dbReference type="ARBA" id="ARBA00000148"/>
    </source>
</evidence>
<dbReference type="EMBL" id="VNIM01000115">
    <property type="protein sequence ID" value="TVV70639.1"/>
    <property type="molecule type" value="Genomic_DNA"/>
</dbReference>
<dbReference type="GO" id="GO:0005829">
    <property type="term" value="C:cytosol"/>
    <property type="evidence" value="ECO:0007669"/>
    <property type="project" value="TreeGrafter"/>
</dbReference>
<evidence type="ECO:0000256" key="3">
    <source>
        <dbReference type="ARBA" id="ARBA00004939"/>
    </source>
</evidence>
<comment type="pathway">
    <text evidence="2 9 10">Carbohydrate degradation; glycolysis; D-glyceraldehyde 3-phosphate from glycerone phosphate: step 1/1.</text>
</comment>
<evidence type="ECO:0000256" key="9">
    <source>
        <dbReference type="HAMAP-Rule" id="MF_00147"/>
    </source>
</evidence>
<evidence type="ECO:0000313" key="11">
    <source>
        <dbReference type="EMBL" id="TVV70639.1"/>
    </source>
</evidence>
<reference evidence="11 12" key="1">
    <citation type="submission" date="2019-07" db="EMBL/GenBank/DDBJ databases">
        <title>Sphingomonas solaris sp. nov., isolated from a solar panel from Boston, Massachusetts.</title>
        <authorList>
            <person name="Tanner K."/>
            <person name="Pascual J."/>
            <person name="Mancuso C."/>
            <person name="Pereto J."/>
            <person name="Khalil A."/>
            <person name="Vilanova C."/>
        </authorList>
    </citation>
    <scope>NUCLEOTIDE SEQUENCE [LARGE SCALE GENOMIC DNA]</scope>
    <source>
        <strain evidence="11 12">R4DWN</strain>
    </source>
</reference>
<dbReference type="GO" id="GO:0046166">
    <property type="term" value="P:glyceraldehyde-3-phosphate biosynthetic process"/>
    <property type="evidence" value="ECO:0007669"/>
    <property type="project" value="TreeGrafter"/>
</dbReference>
<dbReference type="UniPathway" id="UPA01066"/>
<protein>
    <recommendedName>
        <fullName evidence="9 10">Triosephosphate isomerase</fullName>
        <shortName evidence="9">TIM</shortName>
        <shortName evidence="9">TPI</shortName>
        <ecNumber evidence="9 10">5.3.1.1</ecNumber>
    </recommendedName>
    <alternativeName>
        <fullName evidence="9">Triose-phosphate isomerase</fullName>
    </alternativeName>
</protein>
<dbReference type="GO" id="GO:0019563">
    <property type="term" value="P:glycerol catabolic process"/>
    <property type="evidence" value="ECO:0007669"/>
    <property type="project" value="TreeGrafter"/>
</dbReference>
<feature type="binding site" evidence="9">
    <location>
        <begin position="10"/>
        <end position="12"/>
    </location>
    <ligand>
        <name>substrate</name>
    </ligand>
</feature>
<dbReference type="CDD" id="cd00311">
    <property type="entry name" value="TIM"/>
    <property type="match status" value="1"/>
</dbReference>
<comment type="subcellular location">
    <subcellularLocation>
        <location evidence="9 10">Cytoplasm</location>
    </subcellularLocation>
</comment>
<evidence type="ECO:0000256" key="2">
    <source>
        <dbReference type="ARBA" id="ARBA00004680"/>
    </source>
</evidence>
<dbReference type="NCBIfam" id="TIGR00419">
    <property type="entry name" value="tim"/>
    <property type="match status" value="1"/>
</dbReference>
<keyword evidence="12" id="KW-1185">Reference proteome</keyword>
<dbReference type="InterPro" id="IPR013785">
    <property type="entry name" value="Aldolase_TIM"/>
</dbReference>
<dbReference type="InterPro" id="IPR020861">
    <property type="entry name" value="Triosephosphate_isomerase_AS"/>
</dbReference>
<evidence type="ECO:0000256" key="7">
    <source>
        <dbReference type="ARBA" id="ARBA00023152"/>
    </source>
</evidence>
<evidence type="ECO:0000256" key="4">
    <source>
        <dbReference type="ARBA" id="ARBA00007422"/>
    </source>
</evidence>
<comment type="pathway">
    <text evidence="3">Carbohydrate metabolism; erythritol degradation.</text>
</comment>
<gene>
    <name evidence="9" type="primary">tpiA</name>
    <name evidence="11" type="ORF">FOY91_18625</name>
</gene>
<dbReference type="InterPro" id="IPR022896">
    <property type="entry name" value="TrioseP_Isoase_bac/euk"/>
</dbReference>
<comment type="catalytic activity">
    <reaction evidence="9 10">
        <text>D-glyceraldehyde 3-phosphate = dihydroxyacetone phosphate</text>
        <dbReference type="Rhea" id="RHEA:18585"/>
        <dbReference type="ChEBI" id="CHEBI:57642"/>
        <dbReference type="ChEBI" id="CHEBI:59776"/>
        <dbReference type="EC" id="5.3.1.1"/>
    </reaction>
</comment>
<dbReference type="EC" id="5.3.1.1" evidence="9 10"/>
<dbReference type="FunFam" id="3.20.20.70:FF:000016">
    <property type="entry name" value="Triosephosphate isomerase"/>
    <property type="match status" value="1"/>
</dbReference>
<dbReference type="AlphaFoldDB" id="A0A558QU41"/>
<dbReference type="Gene3D" id="3.20.20.70">
    <property type="entry name" value="Aldolase class I"/>
    <property type="match status" value="1"/>
</dbReference>
<name>A0A558QU41_9SPHN</name>
<comment type="function">
    <text evidence="9">Involved in the gluconeogenesis. Catalyzes stereospecifically the conversion of dihydroxyacetone phosphate (DHAP) to D-glyceraldehyde-3-phosphate (G3P).</text>
</comment>
<dbReference type="UniPathway" id="UPA00109">
    <property type="reaction ID" value="UER00189"/>
</dbReference>
<feature type="binding site" evidence="9">
    <location>
        <begin position="229"/>
        <end position="230"/>
    </location>
    <ligand>
        <name>substrate</name>
    </ligand>
</feature>
<organism evidence="11 12">
    <name type="scientific">Alterirhizorhabdus solaris</name>
    <dbReference type="NCBI Taxonomy" id="2529389"/>
    <lineage>
        <taxon>Bacteria</taxon>
        <taxon>Pseudomonadati</taxon>
        <taxon>Pseudomonadota</taxon>
        <taxon>Alphaproteobacteria</taxon>
        <taxon>Sphingomonadales</taxon>
        <taxon>Rhizorhabdaceae</taxon>
        <taxon>Alterirhizorhabdus</taxon>
    </lineage>
</organism>
<feature type="binding site" evidence="9">
    <location>
        <position position="208"/>
    </location>
    <ligand>
        <name>substrate</name>
    </ligand>
</feature>
<feature type="active site" description="Electrophile" evidence="9">
    <location>
        <position position="93"/>
    </location>
</feature>
<keyword evidence="8 9" id="KW-0413">Isomerase</keyword>
<evidence type="ECO:0000256" key="6">
    <source>
        <dbReference type="ARBA" id="ARBA00022490"/>
    </source>
</evidence>
<dbReference type="InterPro" id="IPR035990">
    <property type="entry name" value="TIM_sf"/>
</dbReference>
<dbReference type="UniPathway" id="UPA00138"/>
<keyword evidence="5 9" id="KW-0312">Gluconeogenesis</keyword>
<dbReference type="PANTHER" id="PTHR21139">
    <property type="entry name" value="TRIOSEPHOSPHATE ISOMERASE"/>
    <property type="match status" value="1"/>
</dbReference>
<dbReference type="HAMAP" id="MF_00147_B">
    <property type="entry name" value="TIM_B"/>
    <property type="match status" value="1"/>
</dbReference>
<dbReference type="InterPro" id="IPR000652">
    <property type="entry name" value="Triosephosphate_isomerase"/>
</dbReference>
<dbReference type="PROSITE" id="PS51440">
    <property type="entry name" value="TIM_2"/>
    <property type="match status" value="1"/>
</dbReference>
<dbReference type="Proteomes" id="UP000318681">
    <property type="component" value="Unassembled WGS sequence"/>
</dbReference>
<comment type="catalytic activity">
    <reaction evidence="1">
        <text>L-erythrulose 1-phosphate = D-erythrulose 4-phosphate</text>
        <dbReference type="Rhea" id="RHEA:49588"/>
        <dbReference type="ChEBI" id="CHEBI:58002"/>
        <dbReference type="ChEBI" id="CHEBI:90796"/>
        <dbReference type="EC" id="5.3.1.33"/>
    </reaction>
</comment>
<keyword evidence="6 9" id="KW-0963">Cytoplasm</keyword>
<comment type="pathway">
    <text evidence="9 10">Carbohydrate biosynthesis; gluconeogenesis.</text>
</comment>
<dbReference type="GO" id="GO:0006094">
    <property type="term" value="P:gluconeogenesis"/>
    <property type="evidence" value="ECO:0007669"/>
    <property type="project" value="UniProtKB-UniRule"/>
</dbReference>
<dbReference type="PROSITE" id="PS00171">
    <property type="entry name" value="TIM_1"/>
    <property type="match status" value="1"/>
</dbReference>
<proteinExistence type="inferred from homology"/>
<sequence length="247" mass="24652">MALRKLVAGNWKMNGSLGALVELDAILDAANANAGLDVAICPPFTLIAAAAARVPGLPIGAQDVHMAAKGAHTGCVSAAMLVEAGARLAIVGHSERRADNHETDAEVQAKATAAIAAGLTAIVCVGETEAERDAGRALAVVAGQLDGSVPRDGKGETLVVAYEPVWAIGTGRTPSVADVAEMHASIREKLGALLGAEGAKVRILYGGSVKPDNAAELMAVADVDGALVGGASLTAAQFVPIIEGAAA</sequence>
<dbReference type="PANTHER" id="PTHR21139:SF42">
    <property type="entry name" value="TRIOSEPHOSPHATE ISOMERASE"/>
    <property type="match status" value="1"/>
</dbReference>
<feature type="binding site" evidence="9">
    <location>
        <position position="169"/>
    </location>
    <ligand>
        <name>substrate</name>
    </ligand>
</feature>
<dbReference type="RefSeq" id="WP_145155137.1">
    <property type="nucleotide sequence ID" value="NZ_VNIM01000115.1"/>
</dbReference>
<comment type="caution">
    <text evidence="11">The sequence shown here is derived from an EMBL/GenBank/DDBJ whole genome shotgun (WGS) entry which is preliminary data.</text>
</comment>
<feature type="active site" description="Proton acceptor" evidence="9">
    <location>
        <position position="163"/>
    </location>
</feature>
<dbReference type="Pfam" id="PF00121">
    <property type="entry name" value="TIM"/>
    <property type="match status" value="1"/>
</dbReference>
<dbReference type="GO" id="GO:0006096">
    <property type="term" value="P:glycolytic process"/>
    <property type="evidence" value="ECO:0007669"/>
    <property type="project" value="UniProtKB-UniRule"/>
</dbReference>
<accession>A0A558QU41</accession>
<dbReference type="OrthoDB" id="9809429at2"/>
<comment type="similarity">
    <text evidence="4 9 10">Belongs to the triosephosphate isomerase family.</text>
</comment>
<evidence type="ECO:0000256" key="10">
    <source>
        <dbReference type="RuleBase" id="RU363013"/>
    </source>
</evidence>
<dbReference type="GO" id="GO:0004807">
    <property type="term" value="F:triose-phosphate isomerase activity"/>
    <property type="evidence" value="ECO:0007669"/>
    <property type="project" value="UniProtKB-UniRule"/>
</dbReference>
<comment type="subunit">
    <text evidence="9 10">Homodimer.</text>
</comment>